<dbReference type="Pfam" id="PF13550">
    <property type="entry name" value="Phage-tail_3"/>
    <property type="match status" value="1"/>
</dbReference>
<dbReference type="Pfam" id="PF23666">
    <property type="entry name" value="Rcc01698_C"/>
    <property type="match status" value="1"/>
</dbReference>
<evidence type="ECO:0000313" key="4">
    <source>
        <dbReference type="EMBL" id="RAI46145.1"/>
    </source>
</evidence>
<protein>
    <recommendedName>
        <fullName evidence="6">Host specificity protein</fullName>
    </recommendedName>
</protein>
<dbReference type="RefSeq" id="WP_111417005.1">
    <property type="nucleotide sequence ID" value="NZ_NPEX01000001.1"/>
</dbReference>
<evidence type="ECO:0000259" key="3">
    <source>
        <dbReference type="Pfam" id="PF23666"/>
    </source>
</evidence>
<sequence length="1275" mass="139045">MAQLVLTLAGGVLGGGIGGGLGQSLGALFGAYVGGLVDQQLFGPQQDRKAVEGARVTDVSLSGSAYGQTIPTIWGRMRVPANIVWLRGIREVVRTETETVGGGGKGGGGGSAAQTVTRTTYHYYADVALGICEGPITSIYRIWLDKTPIDPEHVDEIRLYYGDESQVPDPLIQAVEGSDKTSALRGLAYVVLENLYLTPYGNHFPNFEIEVYSGSRPEVADARHLVRSVCVIPASGEWAYEPTIVRSRVRNANINSNAGRKASDFAVSIEGLKREVPNVEWVSLVYAWFGTSLDVASCSIRPEAEYSIYPDRLPDTAPYTWSVMGTGRPVVGGGGAAWPLVSSFAKPDGSTGLYYGGTISDGSIVRAIQHLHSLGYKVALYPFLMMDIPPPDPSPFPWRGRIGGAAADVAGFFERPDGYLRFVRHCMSLAEDGGGVDGFVIGSEMVALNRIRDGAGTYPAVPYWQAIAGEAKTRLGADCVVTYAADWSEYRYHDQGGANVDFPLDALWADANVDVIGIDAYFPLTDVPRAIYDKATIAAGWNSGELINYFYEAQADRDLERRGFDPQRSAIDDRFYAIKDIRFWWENEHVPRVSGTPTGPPTAWAPRSKPIWFTEYGVPSVNCATNQPNVFIDPKSSESFAPYYSNRAVDRVVQRAALEATEEFWSESANNPVSPLNGREMVERRFVWCWDARPYPFFPALTNVWSDGENFRLGHWIEGKIGNMLLSEIVRDLCLRAGLTEDEFDVSALDDEVVGYVVTERKPIRDMIGVLQTAYFFDAFESDGKLVFVKRGAGTPIVIDANDLGASENDGDRSRIKIERTQDTELPISIDVVHLDEARDYQSSTATVRKQIGRSESVTTVSLPIVLSIEQAQAIGQRALREIWQGREAVDIRLPTRAVRLDATDLIEVPVDGVYRRIRATSVTYGKPGLVLLRGIATDGGIPEFYTAPTGSGAIPPSAAEPVAPVRVELFDMPIMMDAHEASAPSFYMASCPVGVGRFRGTSLFQPTADELDYVVASIAGLPSVMGQTVTTLAVGPAWRWDRVNSVEVQLDYGSLQSLADERVLAGANAALIDNEILQFGQAELIGEGRYRLSRLLRGQRGTEHEIISHPIASRFILLDPSRQPRPTFGVSRIGSSIAWRFAPVPQGPAGDLSEELVFTNTGNGLRPFSPVYLHAGRDPASGDVNLSWIRRTRLGGDAWLSEVPLGEENEAYDVQVMSGSTVLRTTRVAAPMLFYTAAQQSADFGSVPASITWRVAQVSRVYGPGIASEQTSIL</sequence>
<feature type="domain" description="GTA TIM-barrel-like" evidence="1">
    <location>
        <begin position="419"/>
        <end position="699"/>
    </location>
</feature>
<feature type="domain" description="Tip attachment protein J" evidence="2">
    <location>
        <begin position="760"/>
        <end position="923"/>
    </location>
</feature>
<dbReference type="SUPFAM" id="SSF51445">
    <property type="entry name" value="(Trans)glycosidases"/>
    <property type="match status" value="1"/>
</dbReference>
<evidence type="ECO:0000259" key="1">
    <source>
        <dbReference type="Pfam" id="PF13547"/>
    </source>
</evidence>
<feature type="domain" description="Rcc01698-like C-terminal" evidence="3">
    <location>
        <begin position="1024"/>
        <end position="1117"/>
    </location>
</feature>
<dbReference type="CDD" id="cd19607">
    <property type="entry name" value="GTA_TIM-barrel-like"/>
    <property type="match status" value="1"/>
</dbReference>
<dbReference type="InterPro" id="IPR017853">
    <property type="entry name" value="GH"/>
</dbReference>
<keyword evidence="5" id="KW-1185">Reference proteome</keyword>
<name>A0A327L7U9_9BRAD</name>
<dbReference type="InterPro" id="IPR032876">
    <property type="entry name" value="J_dom"/>
</dbReference>
<dbReference type="Pfam" id="PF13547">
    <property type="entry name" value="GTA_TIM"/>
    <property type="match status" value="1"/>
</dbReference>
<dbReference type="InterPro" id="IPR025195">
    <property type="entry name" value="GTA_TIM_dom"/>
</dbReference>
<comment type="caution">
    <text evidence="4">The sequence shown here is derived from an EMBL/GenBank/DDBJ whole genome shotgun (WGS) entry which is preliminary data.</text>
</comment>
<dbReference type="Proteomes" id="UP000249130">
    <property type="component" value="Unassembled WGS sequence"/>
</dbReference>
<proteinExistence type="predicted"/>
<dbReference type="AlphaFoldDB" id="A0A327L7U9"/>
<evidence type="ECO:0008006" key="6">
    <source>
        <dbReference type="Google" id="ProtNLM"/>
    </source>
</evidence>
<gene>
    <name evidence="4" type="ORF">CH341_00120</name>
</gene>
<accession>A0A327L7U9</accession>
<dbReference type="OrthoDB" id="8445115at2"/>
<dbReference type="Gene3D" id="3.20.20.80">
    <property type="entry name" value="Glycosidases"/>
    <property type="match status" value="1"/>
</dbReference>
<dbReference type="InterPro" id="IPR056490">
    <property type="entry name" value="Rcc01698_C"/>
</dbReference>
<organism evidence="4 5">
    <name type="scientific">Rhodoplanes roseus</name>
    <dbReference type="NCBI Taxonomy" id="29409"/>
    <lineage>
        <taxon>Bacteria</taxon>
        <taxon>Pseudomonadati</taxon>
        <taxon>Pseudomonadota</taxon>
        <taxon>Alphaproteobacteria</taxon>
        <taxon>Hyphomicrobiales</taxon>
        <taxon>Nitrobacteraceae</taxon>
        <taxon>Rhodoplanes</taxon>
    </lineage>
</organism>
<evidence type="ECO:0000259" key="2">
    <source>
        <dbReference type="Pfam" id="PF13550"/>
    </source>
</evidence>
<dbReference type="EMBL" id="NPEX01000001">
    <property type="protein sequence ID" value="RAI46145.1"/>
    <property type="molecule type" value="Genomic_DNA"/>
</dbReference>
<evidence type="ECO:0000313" key="5">
    <source>
        <dbReference type="Proteomes" id="UP000249130"/>
    </source>
</evidence>
<reference evidence="4 5" key="1">
    <citation type="submission" date="2017-07" db="EMBL/GenBank/DDBJ databases">
        <title>Draft Genome Sequences of Select Purple Nonsulfur Bacteria.</title>
        <authorList>
            <person name="Lasarre B."/>
            <person name="Mckinlay J.B."/>
        </authorList>
    </citation>
    <scope>NUCLEOTIDE SEQUENCE [LARGE SCALE GENOMIC DNA]</scope>
    <source>
        <strain evidence="4 5">DSM 5909</strain>
    </source>
</reference>